<reference evidence="1 2" key="1">
    <citation type="submission" date="2019-06" db="EMBL/GenBank/DDBJ databases">
        <title>Description of Kitasatospora acidophila sp. nov. isolated from pine grove soil, and reclassification of Streptomyces novaecaesareae to Kitasatospora novaeceasareae comb. nov.</title>
        <authorList>
            <person name="Kim M.J."/>
        </authorList>
    </citation>
    <scope>NUCLEOTIDE SEQUENCE [LARGE SCALE GENOMIC DNA]</scope>
    <source>
        <strain evidence="1 2">MMS16-CNU292</strain>
    </source>
</reference>
<dbReference type="Gene3D" id="2.60.120.260">
    <property type="entry name" value="Galactose-binding domain-like"/>
    <property type="match status" value="1"/>
</dbReference>
<evidence type="ECO:0000313" key="1">
    <source>
        <dbReference type="EMBL" id="TQF04753.1"/>
    </source>
</evidence>
<dbReference type="RefSeq" id="WP_181799420.1">
    <property type="nucleotide sequence ID" value="NZ_VIGB01000003.1"/>
</dbReference>
<protein>
    <submittedName>
        <fullName evidence="1">Uncharacterized protein</fullName>
    </submittedName>
</protein>
<dbReference type="Proteomes" id="UP000319103">
    <property type="component" value="Unassembled WGS sequence"/>
</dbReference>
<proteinExistence type="predicted"/>
<evidence type="ECO:0000313" key="2">
    <source>
        <dbReference type="Proteomes" id="UP000319103"/>
    </source>
</evidence>
<dbReference type="AlphaFoldDB" id="A0A540W706"/>
<dbReference type="SUPFAM" id="SSF49899">
    <property type="entry name" value="Concanavalin A-like lectins/glucanases"/>
    <property type="match status" value="1"/>
</dbReference>
<name>A0A540W706_9ACTN</name>
<accession>A0A540W706</accession>
<organism evidence="1 2">
    <name type="scientific">Kitasatospora acidiphila</name>
    <dbReference type="NCBI Taxonomy" id="2567942"/>
    <lineage>
        <taxon>Bacteria</taxon>
        <taxon>Bacillati</taxon>
        <taxon>Actinomycetota</taxon>
        <taxon>Actinomycetes</taxon>
        <taxon>Kitasatosporales</taxon>
        <taxon>Streptomycetaceae</taxon>
        <taxon>Kitasatospora</taxon>
    </lineage>
</organism>
<comment type="caution">
    <text evidence="1">The sequence shown here is derived from an EMBL/GenBank/DDBJ whole genome shotgun (WGS) entry which is preliminary data.</text>
</comment>
<dbReference type="EMBL" id="VIGB01000003">
    <property type="protein sequence ID" value="TQF04753.1"/>
    <property type="molecule type" value="Genomic_DNA"/>
</dbReference>
<dbReference type="InterPro" id="IPR013320">
    <property type="entry name" value="ConA-like_dom_sf"/>
</dbReference>
<keyword evidence="2" id="KW-1185">Reference proteome</keyword>
<gene>
    <name evidence="1" type="ORF">E6W39_24170</name>
</gene>
<sequence length="1064" mass="110116">MQTLLKVQQDGNNSAYLACSPGTQWQAIVVNAGAFTTVSLPTFDPTAHAWWMLTESSGQWLFSTSPDGFSWTQLAAIPYSWSPHAVSAYFVAGASIAGQTAYIEHVNTPAGASPLMPSWPSIRFQVAFNTGGAMTTQPSYVDLSSRLRGTWSVEQSGRQYELDQIQSGQMTVSLWNLDGALDALNSSSPYYPNVVPMRACRLQAVWPPTRNALPQGVSTASSVANLGSSAGSFALTSGLPPAPTGHTAAVTWTIPASTAATNLVGLAAANNGGAGWPVSDASALPVVGGQPYTFSCWVAQAAGGDATLQAAHRVSWYDVTGARITVSIGSAVTVPVLGTSWALLTYTVTAPATAVGCRPSVQISSSPASASTMYVTAWQMERAAAATPWTAGGVIYPLWSGFVERWPQHWQQQGTYGLVDLTCIDVLAGLSQFTLQPSLMAGLMALGPDRLYPLDELQGSVWWRDASGKHGATYLASSPYGAGTVTSGSSVSGSGFVGAPGPVVTMANATPSSFFNSQGSFINLGTPNGPPSGSGWTRIICFRTSTLPPAGTQMALWWWQSSSSSNKSQGGLALDSSGHLHVNSTNAAGGNIDFTIATANYCDGNWHMAALILTPDGKTLNANIDGAGFYNTNAVSVQPTGITSDTIGMNVQTAVGNYLWAYSGDLAYAVEVPTNNVPSFSDLAAGFATGWAGETSAVRAQRILTMCGYGGTVQAEAATIAMGGANLAGTDPMTALELVGDTEAGQVYVDAAGTLWLTGRKWRYLQPQPAVVFGEQQAAGEVPYFGDVVVELDPTHIYNVAQITNQAAPGAPAQPMQPANNTASQVEYLPRTLPRQINAQDPTLALAAGQYLVSQYGQPQPRLSTLTVDPASNPALWSQVLGLGFGARAQVNRRPPSGPGAAAISLQQFVEHVTWEGDDQGNLKVRLQLTPAGPFLGWWVAAALHTTVATASTAGTATVTLAALTGSATNPAAAVLAPGTVLTLGYGTASAENLTVKSVAATSPGYTSVAVTFTANTVHNHPVGDVVCQPLPSGLQLPAATAAGYPASLDGGATLSAAGPRAAY</sequence>